<sequence length="218" mass="23823">MNSIPNYSAIVLAAGQGTRTGLAYNKVFYRLPEGCTVLEGALRPFLMDAACRQIVVTAHPGEMEEVQALVQDSRIRVVAGGDTRQDSVRQALEAVTEPVVFIHDGARPYLQARELEKLKDVMTREKAALLAVPVTDTIKEVHEGRITGTPDRRFLYAAQTPQAFDTELIRSCHEAAREQGASVTDDCMLAEQFGGVQVAVVESDPGNRKITTPADLEQ</sequence>
<dbReference type="Gene3D" id="3.90.550.10">
    <property type="entry name" value="Spore Coat Polysaccharide Biosynthesis Protein SpsA, Chain A"/>
    <property type="match status" value="1"/>
</dbReference>
<name>A0A140DYB5_9FIRM</name>
<dbReference type="CDD" id="cd02516">
    <property type="entry name" value="CDP-ME_synthetase"/>
    <property type="match status" value="1"/>
</dbReference>
<dbReference type="InterPro" id="IPR050088">
    <property type="entry name" value="IspD/TarI_cytidylyltransf_bact"/>
</dbReference>
<keyword evidence="2 4" id="KW-0548">Nucleotidyltransferase</keyword>
<dbReference type="GO" id="GO:0050518">
    <property type="term" value="F:2-C-methyl-D-erythritol 4-phosphate cytidylyltransferase activity"/>
    <property type="evidence" value="ECO:0007669"/>
    <property type="project" value="UniProtKB-EC"/>
</dbReference>
<dbReference type="FunFam" id="3.90.550.10:FF:000003">
    <property type="entry name" value="2-C-methyl-D-erythritol 4-phosphate cytidylyltransferase"/>
    <property type="match status" value="1"/>
</dbReference>
<dbReference type="PANTHER" id="PTHR32125:SF4">
    <property type="entry name" value="2-C-METHYL-D-ERYTHRITOL 4-PHOSPHATE CYTIDYLYLTRANSFERASE, CHLOROPLASTIC"/>
    <property type="match status" value="1"/>
</dbReference>
<evidence type="ECO:0000256" key="3">
    <source>
        <dbReference type="ARBA" id="ARBA00023229"/>
    </source>
</evidence>
<dbReference type="Pfam" id="PF01128">
    <property type="entry name" value="IspD"/>
    <property type="match status" value="1"/>
</dbReference>
<evidence type="ECO:0000256" key="1">
    <source>
        <dbReference type="ARBA" id="ARBA00022679"/>
    </source>
</evidence>
<dbReference type="OrthoDB" id="9806837at2"/>
<dbReference type="EC" id="2.7.7.60" evidence="4"/>
<dbReference type="AlphaFoldDB" id="A0A140DYB5"/>
<dbReference type="STRING" id="1702221.AALO17_25080"/>
<dbReference type="InterPro" id="IPR034683">
    <property type="entry name" value="IspD/TarI"/>
</dbReference>
<keyword evidence="3" id="KW-0414">Isoprene biosynthesis</keyword>
<keyword evidence="1 4" id="KW-0808">Transferase</keyword>
<dbReference type="KEGG" id="fro:AALO17_25080"/>
<evidence type="ECO:0000313" key="5">
    <source>
        <dbReference type="Proteomes" id="UP000069771"/>
    </source>
</evidence>
<gene>
    <name evidence="4" type="ORF">AALO17_25080</name>
</gene>
<evidence type="ECO:0000256" key="2">
    <source>
        <dbReference type="ARBA" id="ARBA00022695"/>
    </source>
</evidence>
<organism evidence="4 5">
    <name type="scientific">Faecalibaculum rodentium</name>
    <dbReference type="NCBI Taxonomy" id="1702221"/>
    <lineage>
        <taxon>Bacteria</taxon>
        <taxon>Bacillati</taxon>
        <taxon>Bacillota</taxon>
        <taxon>Erysipelotrichia</taxon>
        <taxon>Erysipelotrichales</taxon>
        <taxon>Erysipelotrichaceae</taxon>
        <taxon>Faecalibaculum</taxon>
    </lineage>
</organism>
<dbReference type="PANTHER" id="PTHR32125">
    <property type="entry name" value="2-C-METHYL-D-ERYTHRITOL 4-PHOSPHATE CYTIDYLYLTRANSFERASE, CHLOROPLASTIC"/>
    <property type="match status" value="1"/>
</dbReference>
<protein>
    <submittedName>
        <fullName evidence="4">2-C-methyl-D-erythritol 4-phosphate cytidylyltransferase</fullName>
        <ecNumber evidence="4">2.7.7.60</ecNumber>
    </submittedName>
</protein>
<accession>A0A140DYB5</accession>
<dbReference type="NCBIfam" id="TIGR00453">
    <property type="entry name" value="ispD"/>
    <property type="match status" value="1"/>
</dbReference>
<dbReference type="RefSeq" id="WP_158507793.1">
    <property type="nucleotide sequence ID" value="NZ_CANRYF010000021.1"/>
</dbReference>
<dbReference type="SUPFAM" id="SSF53448">
    <property type="entry name" value="Nucleotide-diphospho-sugar transferases"/>
    <property type="match status" value="1"/>
</dbReference>
<keyword evidence="5" id="KW-1185">Reference proteome</keyword>
<dbReference type="InterPro" id="IPR029044">
    <property type="entry name" value="Nucleotide-diphossugar_trans"/>
</dbReference>
<proteinExistence type="predicted"/>
<reference evidence="4 5" key="1">
    <citation type="journal article" date="2016" name="Gut Pathog.">
        <title>Whole genome sequencing of "Faecalibaculum rodentium" ALO17, isolated from C57BL/6J laboratory mouse feces.</title>
        <authorList>
            <person name="Lim S."/>
            <person name="Chang D.H."/>
            <person name="Ahn S."/>
            <person name="Kim B.C."/>
        </authorList>
    </citation>
    <scope>NUCLEOTIDE SEQUENCE [LARGE SCALE GENOMIC DNA]</scope>
    <source>
        <strain evidence="4 5">Alo17</strain>
    </source>
</reference>
<dbReference type="GeneID" id="78479015"/>
<dbReference type="InterPro" id="IPR001228">
    <property type="entry name" value="IspD"/>
</dbReference>
<evidence type="ECO:0000313" key="4">
    <source>
        <dbReference type="EMBL" id="AMK55642.1"/>
    </source>
</evidence>
<dbReference type="GO" id="GO:0008299">
    <property type="term" value="P:isoprenoid biosynthetic process"/>
    <property type="evidence" value="ECO:0007669"/>
    <property type="project" value="UniProtKB-KW"/>
</dbReference>
<dbReference type="Proteomes" id="UP000069771">
    <property type="component" value="Chromosome"/>
</dbReference>
<dbReference type="EMBL" id="CP011391">
    <property type="protein sequence ID" value="AMK55642.1"/>
    <property type="molecule type" value="Genomic_DNA"/>
</dbReference>